<evidence type="ECO:0000313" key="3">
    <source>
        <dbReference type="Proteomes" id="UP000000759"/>
    </source>
</evidence>
<name>B7G6T7_PHATC</name>
<dbReference type="GO" id="GO:0004114">
    <property type="term" value="F:3',5'-cyclic-nucleotide phosphodiesterase activity"/>
    <property type="evidence" value="ECO:0007669"/>
    <property type="project" value="InterPro"/>
</dbReference>
<dbReference type="HOGENOM" id="CLU_002996_0_0_1"/>
<organism evidence="2 3">
    <name type="scientific">Phaeodactylum tricornutum (strain CCAP 1055/1)</name>
    <dbReference type="NCBI Taxonomy" id="556484"/>
    <lineage>
        <taxon>Eukaryota</taxon>
        <taxon>Sar</taxon>
        <taxon>Stramenopiles</taxon>
        <taxon>Ochrophyta</taxon>
        <taxon>Bacillariophyta</taxon>
        <taxon>Bacillariophyceae</taxon>
        <taxon>Bacillariophycidae</taxon>
        <taxon>Naviculales</taxon>
        <taxon>Phaeodactylaceae</taxon>
        <taxon>Phaeodactylum</taxon>
    </lineage>
</organism>
<evidence type="ECO:0000313" key="2">
    <source>
        <dbReference type="EMBL" id="EEC45650.1"/>
    </source>
</evidence>
<sequence>MSVTKLLSRIVAPSDVLDGLSNNGGSGRGRNRLASNLHDHTYGITSDPLTQFACVFSALIHDNKSVAEQNSIDLAWDLLIDDSYAELRNTIYATQEEQLRFRQLVVNSVMATDIMDKDLKGLRNARWENRKATIVIEHLIQASDVAHTMQHWHIYRKWNERLFCEMY</sequence>
<dbReference type="InterPro" id="IPR036971">
    <property type="entry name" value="PDEase_catalytic_dom_sf"/>
</dbReference>
<proteinExistence type="predicted"/>
<gene>
    <name evidence="2" type="ORF">PHATRDRAFT_48345</name>
</gene>
<dbReference type="Proteomes" id="UP000000759">
    <property type="component" value="Chromosome 17"/>
</dbReference>
<dbReference type="RefSeq" id="XP_002182914.1">
    <property type="nucleotide sequence ID" value="XM_002182878.1"/>
</dbReference>
<dbReference type="KEGG" id="pti:PHATRDRAFT_48345"/>
<dbReference type="InterPro" id="IPR002073">
    <property type="entry name" value="PDEase_catalytic_dom"/>
</dbReference>
<feature type="domain" description="PDEase" evidence="1">
    <location>
        <begin position="58"/>
        <end position="167"/>
    </location>
</feature>
<dbReference type="Pfam" id="PF00233">
    <property type="entry name" value="PDEase_I"/>
    <property type="match status" value="1"/>
</dbReference>
<dbReference type="SUPFAM" id="SSF109604">
    <property type="entry name" value="HD-domain/PDEase-like"/>
    <property type="match status" value="1"/>
</dbReference>
<dbReference type="AlphaFoldDB" id="B7G6T7"/>
<accession>B7G6T7</accession>
<dbReference type="GO" id="GO:0007165">
    <property type="term" value="P:signal transduction"/>
    <property type="evidence" value="ECO:0007669"/>
    <property type="project" value="InterPro"/>
</dbReference>
<dbReference type="GeneID" id="7203561"/>
<dbReference type="PaxDb" id="2850-Phatr48345"/>
<protein>
    <recommendedName>
        <fullName evidence="1">PDEase domain-containing protein</fullName>
    </recommendedName>
</protein>
<dbReference type="OrthoDB" id="41650at2759"/>
<reference evidence="2 3" key="1">
    <citation type="journal article" date="2008" name="Nature">
        <title>The Phaeodactylum genome reveals the evolutionary history of diatom genomes.</title>
        <authorList>
            <person name="Bowler C."/>
            <person name="Allen A.E."/>
            <person name="Badger J.H."/>
            <person name="Grimwood J."/>
            <person name="Jabbari K."/>
            <person name="Kuo A."/>
            <person name="Maheswari U."/>
            <person name="Martens C."/>
            <person name="Maumus F."/>
            <person name="Otillar R.P."/>
            <person name="Rayko E."/>
            <person name="Salamov A."/>
            <person name="Vandepoele K."/>
            <person name="Beszteri B."/>
            <person name="Gruber A."/>
            <person name="Heijde M."/>
            <person name="Katinka M."/>
            <person name="Mock T."/>
            <person name="Valentin K."/>
            <person name="Verret F."/>
            <person name="Berges J.A."/>
            <person name="Brownlee C."/>
            <person name="Cadoret J.P."/>
            <person name="Chiovitti A."/>
            <person name="Choi C.J."/>
            <person name="Coesel S."/>
            <person name="De Martino A."/>
            <person name="Detter J.C."/>
            <person name="Durkin C."/>
            <person name="Falciatore A."/>
            <person name="Fournet J."/>
            <person name="Haruta M."/>
            <person name="Huysman M.J."/>
            <person name="Jenkins B.D."/>
            <person name="Jiroutova K."/>
            <person name="Jorgensen R.E."/>
            <person name="Joubert Y."/>
            <person name="Kaplan A."/>
            <person name="Kroger N."/>
            <person name="Kroth P.G."/>
            <person name="La Roche J."/>
            <person name="Lindquist E."/>
            <person name="Lommer M."/>
            <person name="Martin-Jezequel V."/>
            <person name="Lopez P.J."/>
            <person name="Lucas S."/>
            <person name="Mangogna M."/>
            <person name="McGinnis K."/>
            <person name="Medlin L.K."/>
            <person name="Montsant A."/>
            <person name="Oudot-Le Secq M.P."/>
            <person name="Napoli C."/>
            <person name="Obornik M."/>
            <person name="Parker M.S."/>
            <person name="Petit J.L."/>
            <person name="Porcel B.M."/>
            <person name="Poulsen N."/>
            <person name="Robison M."/>
            <person name="Rychlewski L."/>
            <person name="Rynearson T.A."/>
            <person name="Schmutz J."/>
            <person name="Shapiro H."/>
            <person name="Siaut M."/>
            <person name="Stanley M."/>
            <person name="Sussman M.R."/>
            <person name="Taylor A.R."/>
            <person name="Vardi A."/>
            <person name="von Dassow P."/>
            <person name="Vyverman W."/>
            <person name="Willis A."/>
            <person name="Wyrwicz L.S."/>
            <person name="Rokhsar D.S."/>
            <person name="Weissenbach J."/>
            <person name="Armbrust E.V."/>
            <person name="Green B.R."/>
            <person name="Van de Peer Y."/>
            <person name="Grigoriev I.V."/>
        </authorList>
    </citation>
    <scope>NUCLEOTIDE SEQUENCE [LARGE SCALE GENOMIC DNA]</scope>
    <source>
        <strain evidence="2 3">CCAP 1055/1</strain>
    </source>
</reference>
<dbReference type="InParanoid" id="B7G6T7"/>
<dbReference type="Gene3D" id="1.10.1300.10">
    <property type="entry name" value="3'5'-cyclic nucleotide phosphodiesterase, catalytic domain"/>
    <property type="match status" value="1"/>
</dbReference>
<dbReference type="STRING" id="556484.B7G6T7"/>
<dbReference type="EMBL" id="CM000619">
    <property type="protein sequence ID" value="EEC45650.1"/>
    <property type="molecule type" value="Genomic_DNA"/>
</dbReference>
<keyword evidence="3" id="KW-1185">Reference proteome</keyword>
<dbReference type="eggNOG" id="KOG1023">
    <property type="taxonomic scope" value="Eukaryota"/>
</dbReference>
<evidence type="ECO:0000259" key="1">
    <source>
        <dbReference type="Pfam" id="PF00233"/>
    </source>
</evidence>
<reference evidence="3" key="2">
    <citation type="submission" date="2008-08" db="EMBL/GenBank/DDBJ databases">
        <authorList>
            <consortium name="Diatom Consortium"/>
            <person name="Grigoriev I."/>
            <person name="Grimwood J."/>
            <person name="Kuo A."/>
            <person name="Otillar R.P."/>
            <person name="Salamov A."/>
            <person name="Detter J.C."/>
            <person name="Lindquist E."/>
            <person name="Shapiro H."/>
            <person name="Lucas S."/>
            <person name="Glavina del Rio T."/>
            <person name="Pitluck S."/>
            <person name="Rokhsar D."/>
            <person name="Bowler C."/>
        </authorList>
    </citation>
    <scope>GENOME REANNOTATION</scope>
    <source>
        <strain evidence="3">CCAP 1055/1</strain>
    </source>
</reference>
<feature type="non-terminal residue" evidence="2">
    <location>
        <position position="167"/>
    </location>
</feature>